<evidence type="ECO:0000259" key="5">
    <source>
        <dbReference type="Pfam" id="PF00535"/>
    </source>
</evidence>
<dbReference type="Pfam" id="PF00535">
    <property type="entry name" value="Glycos_transf_2"/>
    <property type="match status" value="1"/>
</dbReference>
<dbReference type="GO" id="GO:0016757">
    <property type="term" value="F:glycosyltransferase activity"/>
    <property type="evidence" value="ECO:0007669"/>
    <property type="project" value="UniProtKB-KW"/>
</dbReference>
<dbReference type="RefSeq" id="WP_168770579.1">
    <property type="nucleotide sequence ID" value="NZ_FXZK01000008.1"/>
</dbReference>
<keyword evidence="4" id="KW-0472">Membrane</keyword>
<dbReference type="EC" id="2.4.1.287" evidence="6"/>
<dbReference type="InterPro" id="IPR029044">
    <property type="entry name" value="Nucleotide-diphossugar_trans"/>
</dbReference>
<proteinExistence type="inferred from homology"/>
<evidence type="ECO:0000313" key="7">
    <source>
        <dbReference type="Proteomes" id="UP000201613"/>
    </source>
</evidence>
<keyword evidence="3 6" id="KW-0808">Transferase</keyword>
<keyword evidence="7" id="KW-1185">Reference proteome</keyword>
<protein>
    <submittedName>
        <fullName evidence="6">Galactofuranosyl transferase GlfT1</fullName>
        <ecNumber evidence="6">2.4.1.287</ecNumber>
    </submittedName>
</protein>
<name>A0A238LIM1_9RHOB</name>
<evidence type="ECO:0000313" key="6">
    <source>
        <dbReference type="EMBL" id="SMY09245.1"/>
    </source>
</evidence>
<dbReference type="EMBL" id="FXZK01000008">
    <property type="protein sequence ID" value="SMY09245.1"/>
    <property type="molecule type" value="Genomic_DNA"/>
</dbReference>
<feature type="domain" description="Glycosyltransferase 2-like" evidence="5">
    <location>
        <begin position="6"/>
        <end position="112"/>
    </location>
</feature>
<dbReference type="InterPro" id="IPR001173">
    <property type="entry name" value="Glyco_trans_2-like"/>
</dbReference>
<dbReference type="Proteomes" id="UP000201613">
    <property type="component" value="Unassembled WGS sequence"/>
</dbReference>
<keyword evidence="4" id="KW-1133">Transmembrane helix</keyword>
<evidence type="ECO:0000256" key="4">
    <source>
        <dbReference type="SAM" id="Phobius"/>
    </source>
</evidence>
<evidence type="ECO:0000256" key="3">
    <source>
        <dbReference type="ARBA" id="ARBA00022679"/>
    </source>
</evidence>
<organism evidence="6 7">
    <name type="scientific">Flavimaricola marinus</name>
    <dbReference type="NCBI Taxonomy" id="1819565"/>
    <lineage>
        <taxon>Bacteria</taxon>
        <taxon>Pseudomonadati</taxon>
        <taxon>Pseudomonadota</taxon>
        <taxon>Alphaproteobacteria</taxon>
        <taxon>Rhodobacterales</taxon>
        <taxon>Paracoccaceae</taxon>
        <taxon>Flavimaricola</taxon>
    </lineage>
</organism>
<accession>A0A238LIM1</accession>
<dbReference type="AlphaFoldDB" id="A0A238LIM1"/>
<keyword evidence="2 6" id="KW-0328">Glycosyltransferase</keyword>
<dbReference type="Gene3D" id="3.90.550.60">
    <property type="match status" value="1"/>
</dbReference>
<evidence type="ECO:0000256" key="2">
    <source>
        <dbReference type="ARBA" id="ARBA00022676"/>
    </source>
</evidence>
<keyword evidence="4" id="KW-0812">Transmembrane</keyword>
<dbReference type="PANTHER" id="PTHR43179">
    <property type="entry name" value="RHAMNOSYLTRANSFERASE WBBL"/>
    <property type="match status" value="1"/>
</dbReference>
<dbReference type="SUPFAM" id="SSF53448">
    <property type="entry name" value="Nucleotide-diphospho-sugar transferases"/>
    <property type="match status" value="1"/>
</dbReference>
<feature type="transmembrane region" description="Helical" evidence="4">
    <location>
        <begin position="260"/>
        <end position="279"/>
    </location>
</feature>
<comment type="similarity">
    <text evidence="1">Belongs to the glycosyltransferase 2 family.</text>
</comment>
<sequence>MKLAALVVTFNRPEALAVTLDRLFAEEVDHVVVVDNASSPETPALLAGLTDPRLHVIRLEDNTGGAGGFETGLRHIRDVIDPDWTVLMDDDARPAQGAFGLFRREYAAIDPSSVAANALGVVAAAVFFPDGDLCEMNRPSRNPFWHFNLFMRTVFLGGRSGFHLSDADFAPDAPATDIDVASFVGYFISRGGVRRTGLPEGGMFIYGDDVTYSLRLRRTGGRIMLDPAIRFEHDCRTLGEGLATRPLWKVYYLCRNGVSIAGMAAGRLLFPFALTWYLIAWTRKTRHYSAAERPLYRKMLWRGVRDGLLGRRGRNDAIHALAQTAPLS</sequence>
<evidence type="ECO:0000256" key="1">
    <source>
        <dbReference type="ARBA" id="ARBA00006739"/>
    </source>
</evidence>
<gene>
    <name evidence="6" type="primary">glfT1</name>
    <name evidence="6" type="ORF">LOM8899_03410</name>
</gene>
<reference evidence="6 7" key="1">
    <citation type="submission" date="2017-05" db="EMBL/GenBank/DDBJ databases">
        <authorList>
            <person name="Song R."/>
            <person name="Chenine A.L."/>
            <person name="Ruprecht R.M."/>
        </authorList>
    </citation>
    <scope>NUCLEOTIDE SEQUENCE [LARGE SCALE GENOMIC DNA]</scope>
    <source>
        <strain evidence="6 7">CECT 8899</strain>
    </source>
</reference>
<dbReference type="PANTHER" id="PTHR43179:SF12">
    <property type="entry name" value="GALACTOFURANOSYLTRANSFERASE GLFT2"/>
    <property type="match status" value="1"/>
</dbReference>